<sequence>MTRRLLALALLACPAALRAQGDAPADPVPAHDTLTVTSRALGEPRRINVHVPPGYAGSAARFPVLYMPDGGVDEDFPHVVNTVDSLAAAGAIRPVIVVGIPNTERRRDLTGPTRVARDSTIAPHVGGSARFRAFVRDELRPAIDARYRTTSERAIVGESLAGLFVVETFLLDPTSFDHYVAFDPSLWWNGGALVDSASARLAAMPAGRRTLFIASSRDGIDERSTRLESMLRAATPSGLTWVHSPRPSLTHATIFRAVAPSALAAALR</sequence>
<dbReference type="SUPFAM" id="SSF53474">
    <property type="entry name" value="alpha/beta-Hydrolases"/>
    <property type="match status" value="1"/>
</dbReference>
<feature type="signal peptide" evidence="3">
    <location>
        <begin position="1"/>
        <end position="19"/>
    </location>
</feature>
<evidence type="ECO:0000256" key="2">
    <source>
        <dbReference type="ARBA" id="ARBA00022801"/>
    </source>
</evidence>
<dbReference type="FunCoup" id="W0RFJ5">
    <property type="interactions" value="6"/>
</dbReference>
<dbReference type="InterPro" id="IPR000801">
    <property type="entry name" value="Esterase-like"/>
</dbReference>
<dbReference type="OrthoDB" id="9784036at2"/>
<reference evidence="4 5" key="1">
    <citation type="journal article" date="2014" name="Genome Announc.">
        <title>Genome Sequence and Methylome of Soil Bacterium Gemmatirosa kalamazoonensis KBS708T, a Member of the Rarely Cultivated Gemmatimonadetes Phylum.</title>
        <authorList>
            <person name="Debruyn J.M."/>
            <person name="Radosevich M."/>
            <person name="Wommack K.E."/>
            <person name="Polson S.W."/>
            <person name="Hauser L.J."/>
            <person name="Fawaz M.N."/>
            <person name="Korlach J."/>
            <person name="Tsai Y.C."/>
        </authorList>
    </citation>
    <scope>NUCLEOTIDE SEQUENCE [LARGE SCALE GENOMIC DNA]</scope>
    <source>
        <strain evidence="4 5">KBS708</strain>
    </source>
</reference>
<dbReference type="InParanoid" id="W0RFJ5"/>
<dbReference type="RefSeq" id="WP_104023005.1">
    <property type="nucleotide sequence ID" value="NZ_CP007128.1"/>
</dbReference>
<dbReference type="PATRIC" id="fig|861299.3.peg.639"/>
<proteinExistence type="inferred from homology"/>
<keyword evidence="5" id="KW-1185">Reference proteome</keyword>
<evidence type="ECO:0000313" key="5">
    <source>
        <dbReference type="Proteomes" id="UP000019151"/>
    </source>
</evidence>
<dbReference type="EMBL" id="CP007128">
    <property type="protein sequence ID" value="AHG88163.1"/>
    <property type="molecule type" value="Genomic_DNA"/>
</dbReference>
<keyword evidence="2" id="KW-0378">Hydrolase</keyword>
<gene>
    <name evidence="4" type="ORF">J421_0626</name>
</gene>
<evidence type="ECO:0000313" key="4">
    <source>
        <dbReference type="EMBL" id="AHG88163.1"/>
    </source>
</evidence>
<keyword evidence="3" id="KW-0732">Signal</keyword>
<dbReference type="STRING" id="861299.J421_0626"/>
<dbReference type="HOGENOM" id="CLU_039834_0_0_0"/>
<evidence type="ECO:0000256" key="1">
    <source>
        <dbReference type="ARBA" id="ARBA00005622"/>
    </source>
</evidence>
<dbReference type="PANTHER" id="PTHR40841">
    <property type="entry name" value="SIDEROPHORE TRIACETYLFUSARININE C ESTERASE"/>
    <property type="match status" value="1"/>
</dbReference>
<dbReference type="InterPro" id="IPR029058">
    <property type="entry name" value="AB_hydrolase_fold"/>
</dbReference>
<dbReference type="PANTHER" id="PTHR40841:SF2">
    <property type="entry name" value="SIDEROPHORE-DEGRADING ESTERASE (EUROFUNG)"/>
    <property type="match status" value="1"/>
</dbReference>
<dbReference type="InterPro" id="IPR052558">
    <property type="entry name" value="Siderophore_Hydrolase_D"/>
</dbReference>
<feature type="chain" id="PRO_5004794278" evidence="3">
    <location>
        <begin position="20"/>
        <end position="268"/>
    </location>
</feature>
<dbReference type="Proteomes" id="UP000019151">
    <property type="component" value="Chromosome"/>
</dbReference>
<dbReference type="AlphaFoldDB" id="W0RFJ5"/>
<name>W0RFJ5_9BACT</name>
<evidence type="ECO:0000256" key="3">
    <source>
        <dbReference type="SAM" id="SignalP"/>
    </source>
</evidence>
<dbReference type="KEGG" id="gba:J421_0626"/>
<protein>
    <submittedName>
        <fullName evidence="4">Esterase</fullName>
    </submittedName>
</protein>
<comment type="similarity">
    <text evidence="1">Belongs to the esterase D family.</text>
</comment>
<accession>W0RFJ5</accession>
<dbReference type="eggNOG" id="COG2819">
    <property type="taxonomic scope" value="Bacteria"/>
</dbReference>
<dbReference type="GO" id="GO:0016788">
    <property type="term" value="F:hydrolase activity, acting on ester bonds"/>
    <property type="evidence" value="ECO:0007669"/>
    <property type="project" value="TreeGrafter"/>
</dbReference>
<dbReference type="Gene3D" id="3.40.50.1820">
    <property type="entry name" value="alpha/beta hydrolase"/>
    <property type="match status" value="1"/>
</dbReference>
<dbReference type="Pfam" id="PF00756">
    <property type="entry name" value="Esterase"/>
    <property type="match status" value="1"/>
</dbReference>
<organism evidence="4 5">
    <name type="scientific">Gemmatirosa kalamazoonensis</name>
    <dbReference type="NCBI Taxonomy" id="861299"/>
    <lineage>
        <taxon>Bacteria</taxon>
        <taxon>Pseudomonadati</taxon>
        <taxon>Gemmatimonadota</taxon>
        <taxon>Gemmatimonadia</taxon>
        <taxon>Gemmatimonadales</taxon>
        <taxon>Gemmatimonadaceae</taxon>
        <taxon>Gemmatirosa</taxon>
    </lineage>
</organism>